<reference evidence="1" key="1">
    <citation type="submission" date="2023-11" db="EMBL/GenBank/DDBJ databases">
        <title>Complete genome sequence of Vibrio virus vB_VpM-pA2SJ1.</title>
        <authorList>
            <person name="Lim S.J."/>
            <person name="Park S.Y."/>
            <person name="Kim J.H."/>
        </authorList>
    </citation>
    <scope>NUCLEOTIDE SEQUENCE</scope>
</reference>
<protein>
    <submittedName>
        <fullName evidence="1">Tail fiber protein/lysozyme</fullName>
    </submittedName>
</protein>
<organism evidence="1 2">
    <name type="scientific">Vibrio phage vB_VpM-pA2SJ1</name>
    <dbReference type="NCBI Taxonomy" id="3095964"/>
    <lineage>
        <taxon>Viruses</taxon>
        <taxon>Duplodnaviria</taxon>
        <taxon>Heunggongvirae</taxon>
        <taxon>Uroviricota</taxon>
        <taxon>Caudoviricetes</taxon>
    </lineage>
</organism>
<evidence type="ECO:0000313" key="1">
    <source>
        <dbReference type="EMBL" id="WRQ13134.1"/>
    </source>
</evidence>
<accession>A0AAX4J6E1</accession>
<sequence length="449" mass="48078">MANVIDQLMIGIGFDVDEQSAQKVDSAMDSMTDKAMKLGAVLTAGFGAKALTLDFADANDELGKFARVNDLSAQKVKSLEEAIIGEGGSVQSLRSDLLSLNDARRAYQMQGDVSRLGAAAMIGFDVSDVLEASNATDAYIALANKFASATPDQRNQLAQIFGLDESSVRFLSKGVDAVEAELARQEKIRPVLAGATEESERFNGQMQDLFNNIGHVADKISIKLLPAISDAMESVNAWFDENKDLLDLEIDKYLGIVADNFELIAAGAALFVGAGAVKTLTSLAGLLPGLSSSMSTFGRVASTTFGVFAAYEASKFGADWADKKLREVIDGYDKADEEFTKWVYNTTGLDLSRGNVFEGKDRELPSKAKPMQGNVPGNENYFVGQPVQSSNPYVMRAQQAQAEQTNITIPSVVIQVSGAGDPVEVANEVQRAINDQVKVAKSVKGNNVK</sequence>
<proteinExistence type="predicted"/>
<dbReference type="EMBL" id="OR813779">
    <property type="protein sequence ID" value="WRQ13134.1"/>
    <property type="molecule type" value="Genomic_DNA"/>
</dbReference>
<name>A0AAX4J6E1_9CAUD</name>
<dbReference type="Proteomes" id="UP001432163">
    <property type="component" value="Segment"/>
</dbReference>
<evidence type="ECO:0000313" key="2">
    <source>
        <dbReference type="Proteomes" id="UP001432163"/>
    </source>
</evidence>